<dbReference type="EMBL" id="ANHY01000004">
    <property type="protein sequence ID" value="EKV32027.1"/>
    <property type="molecule type" value="Genomic_DNA"/>
</dbReference>
<reference evidence="1 2" key="1">
    <citation type="journal article" date="2013" name="Genome Announc.">
        <title>Draft Genome Sequence of an Alphaproteobacterium, Caenispirillum salinarum AK4(T), Isolated from a Solar Saltern.</title>
        <authorList>
            <person name="Khatri I."/>
            <person name="Singh A."/>
            <person name="Korpole S."/>
            <person name="Pinnaka A.K."/>
            <person name="Subramanian S."/>
        </authorList>
    </citation>
    <scope>NUCLEOTIDE SEQUENCE [LARGE SCALE GENOMIC DNA]</scope>
    <source>
        <strain evidence="1 2">AK4</strain>
    </source>
</reference>
<dbReference type="STRING" id="1238182.C882_3091"/>
<evidence type="ECO:0000313" key="2">
    <source>
        <dbReference type="Proteomes" id="UP000009881"/>
    </source>
</evidence>
<name>K9H385_9PROT</name>
<accession>K9H385</accession>
<organism evidence="1 2">
    <name type="scientific">Caenispirillum salinarum AK4</name>
    <dbReference type="NCBI Taxonomy" id="1238182"/>
    <lineage>
        <taxon>Bacteria</taxon>
        <taxon>Pseudomonadati</taxon>
        <taxon>Pseudomonadota</taxon>
        <taxon>Alphaproteobacteria</taxon>
        <taxon>Rhodospirillales</taxon>
        <taxon>Novispirillaceae</taxon>
        <taxon>Caenispirillum</taxon>
    </lineage>
</organism>
<proteinExistence type="predicted"/>
<comment type="caution">
    <text evidence="1">The sequence shown here is derived from an EMBL/GenBank/DDBJ whole genome shotgun (WGS) entry which is preliminary data.</text>
</comment>
<protein>
    <submittedName>
        <fullName evidence="1">Uncharacterized protein</fullName>
    </submittedName>
</protein>
<keyword evidence="2" id="KW-1185">Reference proteome</keyword>
<dbReference type="RefSeq" id="WP_009539288.1">
    <property type="nucleotide sequence ID" value="NZ_ANHY01000004.1"/>
</dbReference>
<dbReference type="Proteomes" id="UP000009881">
    <property type="component" value="Unassembled WGS sequence"/>
</dbReference>
<sequence length="61" mass="6615">MQYGDLRNLIQRTMDDARRTGRDAVGAHRAAVRAVMAVRPDLSPLEALDAVRGQAEGARPA</sequence>
<dbReference type="AlphaFoldDB" id="K9H385"/>
<gene>
    <name evidence="1" type="ORF">C882_3091</name>
</gene>
<evidence type="ECO:0000313" key="1">
    <source>
        <dbReference type="EMBL" id="EKV32027.1"/>
    </source>
</evidence>